<keyword evidence="6" id="KW-1017">Isopeptide bond</keyword>
<keyword evidence="7" id="KW-0597">Phosphoprotein</keyword>
<evidence type="ECO:0000313" key="16">
    <source>
        <dbReference type="EMBL" id="KAH9629829.1"/>
    </source>
</evidence>
<evidence type="ECO:0000256" key="11">
    <source>
        <dbReference type="ARBA" id="ARBA00023212"/>
    </source>
</evidence>
<dbReference type="AlphaFoldDB" id="A0A922M4R4"/>
<sequence>MAYLTQPDYVKYICSCGQLKPITSLYFCRHCLKIRCGFCICHERLGSRKTDVAVVLTVPAASIHYPHELRWLSLGRSCRTQQRVETLKWKANSPRRSSGGWPERTNPHAARVNQLLEYYKAIALQEKQEKIERERKKFNIRGKYITLTDKTGLTGAMARNIAGLPSSESSSSAIASFVPSQAKAEVEELPEDIYTKEVNLNQITSMAQRLASPEWQPTCVSRLHPLAKLLSVKRSQRCRACDHNLTKPEYNPGSIKFKIELLAYYHVPEVKIISHEPVKPGAKSALLLKLTNPTGHEMQLRLLQPEDIPPPEEKEEPKSIEKSLERSLNLEKDTIPLKPIEVISEQPATCRVTAPDVTLTLAQRDDAADIIMWRKSNKLALRLEVVTDEAVEGGAPAVAKVALQYSYRNTVPPAAAAAQPRDHTLYTTVLLDLGTVSSN</sequence>
<dbReference type="PANTHER" id="PTHR13034:SF2">
    <property type="entry name" value="DYNACTIN SUBUNIT 4"/>
    <property type="match status" value="1"/>
</dbReference>
<keyword evidence="10" id="KW-0175">Coiled coil</keyword>
<keyword evidence="9" id="KW-0007">Acetylation</keyword>
<evidence type="ECO:0000256" key="7">
    <source>
        <dbReference type="ARBA" id="ARBA00022553"/>
    </source>
</evidence>
<evidence type="ECO:0000256" key="3">
    <source>
        <dbReference type="ARBA" id="ARBA00004544"/>
    </source>
</evidence>
<gene>
    <name evidence="16" type="ORF">HF086_011479</name>
</gene>
<dbReference type="EMBL" id="JACEFF010000851">
    <property type="protein sequence ID" value="KAH9629829.1"/>
    <property type="molecule type" value="Genomic_DNA"/>
</dbReference>
<organism evidence="16 17">
    <name type="scientific">Spodoptera exigua</name>
    <name type="common">Beet armyworm</name>
    <name type="synonym">Noctua fulgens</name>
    <dbReference type="NCBI Taxonomy" id="7107"/>
    <lineage>
        <taxon>Eukaryota</taxon>
        <taxon>Metazoa</taxon>
        <taxon>Ecdysozoa</taxon>
        <taxon>Arthropoda</taxon>
        <taxon>Hexapoda</taxon>
        <taxon>Insecta</taxon>
        <taxon>Pterygota</taxon>
        <taxon>Neoptera</taxon>
        <taxon>Endopterygota</taxon>
        <taxon>Lepidoptera</taxon>
        <taxon>Glossata</taxon>
        <taxon>Ditrysia</taxon>
        <taxon>Noctuoidea</taxon>
        <taxon>Noctuidae</taxon>
        <taxon>Amphipyrinae</taxon>
        <taxon>Spodoptera</taxon>
    </lineage>
</organism>
<evidence type="ECO:0000256" key="4">
    <source>
        <dbReference type="ARBA" id="ARBA00004657"/>
    </source>
</evidence>
<proteinExistence type="inferred from homology"/>
<dbReference type="Pfam" id="PF05502">
    <property type="entry name" value="Dynactin_p62"/>
    <property type="match status" value="1"/>
</dbReference>
<feature type="region of interest" description="Disordered" evidence="15">
    <location>
        <begin position="304"/>
        <end position="323"/>
    </location>
</feature>
<keyword evidence="8" id="KW-0832">Ubl conjugation</keyword>
<dbReference type="GO" id="GO:0030016">
    <property type="term" value="C:myofibril"/>
    <property type="evidence" value="ECO:0007669"/>
    <property type="project" value="UniProtKB-SubCell"/>
</dbReference>
<comment type="caution">
    <text evidence="16">The sequence shown here is derived from an EMBL/GenBank/DDBJ whole genome shotgun (WGS) entry which is preliminary data.</text>
</comment>
<dbReference type="Proteomes" id="UP000814243">
    <property type="component" value="Unassembled WGS sequence"/>
</dbReference>
<evidence type="ECO:0000256" key="15">
    <source>
        <dbReference type="SAM" id="MobiDB-lite"/>
    </source>
</evidence>
<keyword evidence="5" id="KW-0963">Cytoplasm</keyword>
<dbReference type="GO" id="GO:0005813">
    <property type="term" value="C:centrosome"/>
    <property type="evidence" value="ECO:0007669"/>
    <property type="project" value="UniProtKB-SubCell"/>
</dbReference>
<evidence type="ECO:0000256" key="2">
    <source>
        <dbReference type="ARBA" id="ARBA00004529"/>
    </source>
</evidence>
<name>A0A922M4R4_SPOEX</name>
<evidence type="ECO:0000256" key="12">
    <source>
        <dbReference type="ARBA" id="ARBA00034776"/>
    </source>
</evidence>
<comment type="subunit">
    <text evidence="14">Subunit of dynactin, a multiprotein complex part of a tripartite complex with dynein and a adapter, such as BICDL1, BICD2 or HOOK3. The dynactin complex is built around ACTR1A/ACTB filament and consists of an actin-related filament composed of a shoulder domain, a pointed end and a barbed end. Its length is defined by its flexible shoulder domain. The soulder is composed of 2 DCTN1 subunits, 4 DCTN2 and 2 DCTN3. The 4 DCNT2 (via N-terminus) bind the ACTR1A filament and act as molecular rulers to determine the length. The pointed end is important for binding dynein-dynactin cargo adapters. Consists of 4 subunits: ACTR10, DCNT4, DCTN5 and DCTN6. The barbed end is composed of a CAPZA1:CAPZB heterodimers, which binds ACTR1A/ACTB filament and dynactin and stabilizes dynactin. Interacts with ATP7B, but not ATP7A, in a copper-dependent manner. Interacts with ANK2; this interaction is required for localization at costameres. Interacts with N4BP2L1.</text>
</comment>
<dbReference type="InterPro" id="IPR008603">
    <property type="entry name" value="DCTN4"/>
</dbReference>
<accession>A0A922M4R4</accession>
<evidence type="ECO:0000256" key="1">
    <source>
        <dbReference type="ARBA" id="ARBA00004300"/>
    </source>
</evidence>
<evidence type="ECO:0000256" key="13">
    <source>
        <dbReference type="ARBA" id="ARBA00034864"/>
    </source>
</evidence>
<evidence type="ECO:0000256" key="6">
    <source>
        <dbReference type="ARBA" id="ARBA00022499"/>
    </source>
</evidence>
<evidence type="ECO:0000313" key="17">
    <source>
        <dbReference type="Proteomes" id="UP000814243"/>
    </source>
</evidence>
<evidence type="ECO:0000256" key="5">
    <source>
        <dbReference type="ARBA" id="ARBA00022490"/>
    </source>
</evidence>
<evidence type="ECO:0000256" key="8">
    <source>
        <dbReference type="ARBA" id="ARBA00022843"/>
    </source>
</evidence>
<dbReference type="GO" id="GO:0001725">
    <property type="term" value="C:stress fiber"/>
    <property type="evidence" value="ECO:0007669"/>
    <property type="project" value="UniProtKB-SubCell"/>
</dbReference>
<evidence type="ECO:0000256" key="9">
    <source>
        <dbReference type="ARBA" id="ARBA00022990"/>
    </source>
</evidence>
<reference evidence="16" key="1">
    <citation type="journal article" date="2021" name="G3 (Bethesda)">
        <title>Genome and transcriptome analysis of the beet armyworm Spodoptera exigua reveals targets for pest control. .</title>
        <authorList>
            <person name="Simon S."/>
            <person name="Breeschoten T."/>
            <person name="Jansen H.J."/>
            <person name="Dirks R.P."/>
            <person name="Schranz M.E."/>
            <person name="Ros V.I.D."/>
        </authorList>
    </citation>
    <scope>NUCLEOTIDE SEQUENCE</scope>
    <source>
        <strain evidence="16">TB_SE_WUR_2020</strain>
    </source>
</reference>
<evidence type="ECO:0000256" key="14">
    <source>
        <dbReference type="ARBA" id="ARBA00093507"/>
    </source>
</evidence>
<protein>
    <recommendedName>
        <fullName evidence="13">Dynactin subunit 4</fullName>
    </recommendedName>
</protein>
<dbReference type="PANTHER" id="PTHR13034">
    <property type="entry name" value="DYNACTIN P62 SUBUNIT"/>
    <property type="match status" value="1"/>
</dbReference>
<dbReference type="GO" id="GO:0005869">
    <property type="term" value="C:dynactin complex"/>
    <property type="evidence" value="ECO:0007669"/>
    <property type="project" value="InterPro"/>
</dbReference>
<comment type="subcellular location">
    <subcellularLocation>
        <location evidence="3">Cytoplasm</location>
        <location evidence="3">Cell cortex</location>
    </subcellularLocation>
    <subcellularLocation>
        <location evidence="1">Cytoplasm</location>
        <location evidence="1">Cytoskeleton</location>
        <location evidence="1">Microtubule organizing center</location>
        <location evidence="1">Centrosome</location>
    </subcellularLocation>
    <subcellularLocation>
        <location evidence="2">Cytoplasm</location>
        <location evidence="2">Cytoskeleton</location>
        <location evidence="2">Stress fiber</location>
    </subcellularLocation>
    <subcellularLocation>
        <location evidence="4">Cytoplasm</location>
        <location evidence="4">Myofibril</location>
    </subcellularLocation>
</comment>
<comment type="similarity">
    <text evidence="12">Belongs to the dynactin subunit 4 family.</text>
</comment>
<keyword evidence="11" id="KW-0206">Cytoskeleton</keyword>
<evidence type="ECO:0000256" key="10">
    <source>
        <dbReference type="ARBA" id="ARBA00023054"/>
    </source>
</evidence>
<dbReference type="GO" id="GO:0005938">
    <property type="term" value="C:cell cortex"/>
    <property type="evidence" value="ECO:0007669"/>
    <property type="project" value="UniProtKB-SubCell"/>
</dbReference>
<feature type="compositionally biased region" description="Basic and acidic residues" evidence="15">
    <location>
        <begin position="311"/>
        <end position="323"/>
    </location>
</feature>